<dbReference type="VEuPathDB" id="FungiDB:BO97DRAFT_442546"/>
<gene>
    <name evidence="1" type="ORF">BO97DRAFT_442546</name>
</gene>
<dbReference type="AlphaFoldDB" id="A0A395HZY9"/>
<name>A0A395HZY9_ASPHC</name>
<dbReference type="GeneID" id="37202562"/>
<evidence type="ECO:0000313" key="2">
    <source>
        <dbReference type="Proteomes" id="UP000248961"/>
    </source>
</evidence>
<sequence length="236" mass="25888">MGVFTCNSHEYEGRCLKVLIPKGLHYNAGCIPTLAPGPSEEGDFTSHAVSTPTLLQIKRGHFQSPRFSDAGMIVALRQEIFIGNMVKRAVEPSLAFCSVNWSLGPAADATWTYRMIAHAARVTNFAYGMGRAQYVQKQEEEIRNAVRVICGIAMSNPESMPARLTAGLAVALGGELFDDPSETPELMRLVTEAELHLGWLCLKVSHRLRGFLGSLRVWGKFAPGPPSGHLRDFISF</sequence>
<protein>
    <submittedName>
        <fullName evidence="1">Uncharacterized protein</fullName>
    </submittedName>
</protein>
<accession>A0A395HZY9</accession>
<dbReference type="RefSeq" id="XP_025552209.1">
    <property type="nucleotide sequence ID" value="XM_025698273.1"/>
</dbReference>
<reference evidence="1 2" key="1">
    <citation type="submission" date="2018-02" db="EMBL/GenBank/DDBJ databases">
        <title>The genomes of Aspergillus section Nigri reveals drivers in fungal speciation.</title>
        <authorList>
            <consortium name="DOE Joint Genome Institute"/>
            <person name="Vesth T.C."/>
            <person name="Nybo J."/>
            <person name="Theobald S."/>
            <person name="Brandl J."/>
            <person name="Frisvad J.C."/>
            <person name="Nielsen K.F."/>
            <person name="Lyhne E.K."/>
            <person name="Kogle M.E."/>
            <person name="Kuo A."/>
            <person name="Riley R."/>
            <person name="Clum A."/>
            <person name="Nolan M."/>
            <person name="Lipzen A."/>
            <person name="Salamov A."/>
            <person name="Henrissat B."/>
            <person name="Wiebenga A."/>
            <person name="De vries R.P."/>
            <person name="Grigoriev I.V."/>
            <person name="Mortensen U.H."/>
            <person name="Andersen M.R."/>
            <person name="Baker S.E."/>
        </authorList>
    </citation>
    <scope>NUCLEOTIDE SEQUENCE [LARGE SCALE GENOMIC DNA]</scope>
    <source>
        <strain evidence="1 2">CBS 101889</strain>
    </source>
</reference>
<keyword evidence="2" id="KW-1185">Reference proteome</keyword>
<organism evidence="1 2">
    <name type="scientific">Aspergillus homomorphus (strain CBS 101889)</name>
    <dbReference type="NCBI Taxonomy" id="1450537"/>
    <lineage>
        <taxon>Eukaryota</taxon>
        <taxon>Fungi</taxon>
        <taxon>Dikarya</taxon>
        <taxon>Ascomycota</taxon>
        <taxon>Pezizomycotina</taxon>
        <taxon>Eurotiomycetes</taxon>
        <taxon>Eurotiomycetidae</taxon>
        <taxon>Eurotiales</taxon>
        <taxon>Aspergillaceae</taxon>
        <taxon>Aspergillus</taxon>
        <taxon>Aspergillus subgen. Circumdati</taxon>
    </lineage>
</organism>
<dbReference type="Proteomes" id="UP000248961">
    <property type="component" value="Unassembled WGS sequence"/>
</dbReference>
<dbReference type="OrthoDB" id="4525710at2759"/>
<proteinExistence type="predicted"/>
<dbReference type="STRING" id="1450537.A0A395HZY9"/>
<evidence type="ECO:0000313" key="1">
    <source>
        <dbReference type="EMBL" id="RAL13055.1"/>
    </source>
</evidence>
<dbReference type="EMBL" id="KZ824280">
    <property type="protein sequence ID" value="RAL13055.1"/>
    <property type="molecule type" value="Genomic_DNA"/>
</dbReference>